<evidence type="ECO:0000259" key="8">
    <source>
        <dbReference type="Pfam" id="PF24986"/>
    </source>
</evidence>
<dbReference type="AlphaFoldDB" id="A0A327X3A5"/>
<feature type="domain" description="Ribosome maturation factor RimM PRC barrel" evidence="8">
    <location>
        <begin position="102"/>
        <end position="168"/>
    </location>
</feature>
<dbReference type="HAMAP" id="MF_00014">
    <property type="entry name" value="Ribosome_mat_RimM"/>
    <property type="match status" value="1"/>
</dbReference>
<evidence type="ECO:0000259" key="7">
    <source>
        <dbReference type="Pfam" id="PF01782"/>
    </source>
</evidence>
<dbReference type="PANTHER" id="PTHR33692:SF1">
    <property type="entry name" value="RIBOSOME MATURATION FACTOR RIMM"/>
    <property type="match status" value="1"/>
</dbReference>
<keyword evidence="2 5" id="KW-0690">Ribosome biogenesis</keyword>
<dbReference type="NCBIfam" id="TIGR02273">
    <property type="entry name" value="16S_RimM"/>
    <property type="match status" value="1"/>
</dbReference>
<feature type="domain" description="RimM N-terminal" evidence="7">
    <location>
        <begin position="9"/>
        <end position="88"/>
    </location>
</feature>
<evidence type="ECO:0000313" key="9">
    <source>
        <dbReference type="EMBL" id="RAK00065.1"/>
    </source>
</evidence>
<keyword evidence="10" id="KW-1185">Reference proteome</keyword>
<organism evidence="9 10">
    <name type="scientific">Larkinella arboricola</name>
    <dbReference type="NCBI Taxonomy" id="643671"/>
    <lineage>
        <taxon>Bacteria</taxon>
        <taxon>Pseudomonadati</taxon>
        <taxon>Bacteroidota</taxon>
        <taxon>Cytophagia</taxon>
        <taxon>Cytophagales</taxon>
        <taxon>Spirosomataceae</taxon>
        <taxon>Larkinella</taxon>
    </lineage>
</organism>
<dbReference type="Gene3D" id="2.30.30.240">
    <property type="entry name" value="PRC-barrel domain"/>
    <property type="match status" value="1"/>
</dbReference>
<protein>
    <recommendedName>
        <fullName evidence="5">Ribosome maturation factor RimM</fullName>
    </recommendedName>
</protein>
<dbReference type="GO" id="GO:0043022">
    <property type="term" value="F:ribosome binding"/>
    <property type="evidence" value="ECO:0007669"/>
    <property type="project" value="InterPro"/>
</dbReference>
<evidence type="ECO:0000256" key="3">
    <source>
        <dbReference type="ARBA" id="ARBA00022552"/>
    </source>
</evidence>
<dbReference type="Pfam" id="PF24986">
    <property type="entry name" value="PRC_RimM"/>
    <property type="match status" value="1"/>
</dbReference>
<dbReference type="GO" id="GO:0042274">
    <property type="term" value="P:ribosomal small subunit biogenesis"/>
    <property type="evidence" value="ECO:0007669"/>
    <property type="project" value="UniProtKB-UniRule"/>
</dbReference>
<feature type="region of interest" description="Disordered" evidence="6">
    <location>
        <begin position="174"/>
        <end position="196"/>
    </location>
</feature>
<proteinExistence type="inferred from homology"/>
<evidence type="ECO:0000256" key="1">
    <source>
        <dbReference type="ARBA" id="ARBA00022490"/>
    </source>
</evidence>
<evidence type="ECO:0000256" key="2">
    <source>
        <dbReference type="ARBA" id="ARBA00022517"/>
    </source>
</evidence>
<feature type="compositionally biased region" description="Acidic residues" evidence="6">
    <location>
        <begin position="184"/>
        <end position="196"/>
    </location>
</feature>
<dbReference type="Proteomes" id="UP000248790">
    <property type="component" value="Unassembled WGS sequence"/>
</dbReference>
<keyword evidence="4 5" id="KW-0143">Chaperone</keyword>
<comment type="subunit">
    <text evidence="5">Binds ribosomal protein uS19.</text>
</comment>
<dbReference type="GO" id="GO:0005737">
    <property type="term" value="C:cytoplasm"/>
    <property type="evidence" value="ECO:0007669"/>
    <property type="project" value="UniProtKB-SubCell"/>
</dbReference>
<dbReference type="GO" id="GO:0005840">
    <property type="term" value="C:ribosome"/>
    <property type="evidence" value="ECO:0007669"/>
    <property type="project" value="InterPro"/>
</dbReference>
<dbReference type="InterPro" id="IPR002676">
    <property type="entry name" value="RimM_N"/>
</dbReference>
<dbReference type="EMBL" id="QLMC01000002">
    <property type="protein sequence ID" value="RAK00065.1"/>
    <property type="molecule type" value="Genomic_DNA"/>
</dbReference>
<dbReference type="PANTHER" id="PTHR33692">
    <property type="entry name" value="RIBOSOME MATURATION FACTOR RIMM"/>
    <property type="match status" value="1"/>
</dbReference>
<dbReference type="GO" id="GO:0006364">
    <property type="term" value="P:rRNA processing"/>
    <property type="evidence" value="ECO:0007669"/>
    <property type="project" value="UniProtKB-UniRule"/>
</dbReference>
<dbReference type="InterPro" id="IPR036976">
    <property type="entry name" value="RimM_N_sf"/>
</dbReference>
<evidence type="ECO:0000313" key="10">
    <source>
        <dbReference type="Proteomes" id="UP000248790"/>
    </source>
</evidence>
<dbReference type="RefSeq" id="WP_111627838.1">
    <property type="nucleotide sequence ID" value="NZ_QLMC01000002.1"/>
</dbReference>
<comment type="similarity">
    <text evidence="5">Belongs to the RimM family.</text>
</comment>
<dbReference type="Gene3D" id="2.40.30.60">
    <property type="entry name" value="RimM"/>
    <property type="match status" value="1"/>
</dbReference>
<dbReference type="SUPFAM" id="SSF50346">
    <property type="entry name" value="PRC-barrel domain"/>
    <property type="match status" value="1"/>
</dbReference>
<dbReference type="Pfam" id="PF01782">
    <property type="entry name" value="RimM"/>
    <property type="match status" value="1"/>
</dbReference>
<keyword evidence="1 5" id="KW-0963">Cytoplasm</keyword>
<name>A0A327X3A5_LARAB</name>
<keyword evidence="3 5" id="KW-0698">rRNA processing</keyword>
<reference evidence="9 10" key="1">
    <citation type="submission" date="2018-06" db="EMBL/GenBank/DDBJ databases">
        <title>Genomic Encyclopedia of Archaeal and Bacterial Type Strains, Phase II (KMG-II): from individual species to whole genera.</title>
        <authorList>
            <person name="Goeker M."/>
        </authorList>
    </citation>
    <scope>NUCLEOTIDE SEQUENCE [LARGE SCALE GENOMIC DNA]</scope>
    <source>
        <strain evidence="9 10">DSM 21851</strain>
    </source>
</reference>
<evidence type="ECO:0000256" key="5">
    <source>
        <dbReference type="HAMAP-Rule" id="MF_00014"/>
    </source>
</evidence>
<evidence type="ECO:0000256" key="4">
    <source>
        <dbReference type="ARBA" id="ARBA00023186"/>
    </source>
</evidence>
<accession>A0A327X3A5</accession>
<comment type="domain">
    <text evidence="5">The PRC barrel domain binds ribosomal protein uS19.</text>
</comment>
<dbReference type="SUPFAM" id="SSF50447">
    <property type="entry name" value="Translation proteins"/>
    <property type="match status" value="1"/>
</dbReference>
<dbReference type="InterPro" id="IPR011033">
    <property type="entry name" value="PRC_barrel-like_sf"/>
</dbReference>
<comment type="subcellular location">
    <subcellularLocation>
        <location evidence="5">Cytoplasm</location>
    </subcellularLocation>
</comment>
<dbReference type="InterPro" id="IPR056792">
    <property type="entry name" value="PRC_RimM"/>
</dbReference>
<dbReference type="InterPro" id="IPR011961">
    <property type="entry name" value="RimM"/>
</dbReference>
<comment type="function">
    <text evidence="5">An accessory protein needed during the final step in the assembly of 30S ribosomal subunit, possibly for assembly of the head region. Essential for efficient processing of 16S rRNA. May be needed both before and after RbfA during the maturation of 16S rRNA. It has affinity for free ribosomal 30S subunits but not for 70S ribosomes.</text>
</comment>
<sequence length="196" mass="22142">MTKDDCFQLGKITKTHGVQGEVVFFLDADSPELYETMDSVLIEIKGDLVPYFIESISVNRNRGIVALEGVETIEEAQKLVNCDLYLPLDNLDELEEGQFYFHDIVGYQVRDEKLGDLGTVRTIYSVPPQDLIAMDYQGKEILIPINDELTPSADKEQKILHVRLPEGLVDVYLNEPSARTGKDTDEDDEENALDED</sequence>
<evidence type="ECO:0000256" key="6">
    <source>
        <dbReference type="SAM" id="MobiDB-lite"/>
    </source>
</evidence>
<dbReference type="InterPro" id="IPR009000">
    <property type="entry name" value="Transl_B-barrel_sf"/>
</dbReference>
<dbReference type="OrthoDB" id="9810331at2"/>
<gene>
    <name evidence="5" type="primary">rimM</name>
    <name evidence="9" type="ORF">LX87_01763</name>
</gene>
<comment type="caution">
    <text evidence="9">The sequence shown here is derived from an EMBL/GenBank/DDBJ whole genome shotgun (WGS) entry which is preliminary data.</text>
</comment>